<keyword evidence="9" id="KW-1185">Reference proteome</keyword>
<dbReference type="Gene3D" id="1.20.5.170">
    <property type="match status" value="1"/>
</dbReference>
<evidence type="ECO:0000313" key="8">
    <source>
        <dbReference type="EMBL" id="RPB09723.1"/>
    </source>
</evidence>
<dbReference type="PROSITE" id="PS50217">
    <property type="entry name" value="BZIP"/>
    <property type="match status" value="1"/>
</dbReference>
<dbReference type="InterPro" id="IPR046347">
    <property type="entry name" value="bZIP_sf"/>
</dbReference>
<keyword evidence="4" id="KW-0804">Transcription</keyword>
<dbReference type="GO" id="GO:0000977">
    <property type="term" value="F:RNA polymerase II transcription regulatory region sequence-specific DNA binding"/>
    <property type="evidence" value="ECO:0007669"/>
    <property type="project" value="TreeGrafter"/>
</dbReference>
<evidence type="ECO:0000256" key="4">
    <source>
        <dbReference type="ARBA" id="ARBA00023163"/>
    </source>
</evidence>
<dbReference type="FunFam" id="1.20.5.170:FF:000075">
    <property type="entry name" value="BZIP transcription factor (MetR)"/>
    <property type="match status" value="1"/>
</dbReference>
<evidence type="ECO:0000256" key="3">
    <source>
        <dbReference type="ARBA" id="ARBA00023125"/>
    </source>
</evidence>
<keyword evidence="2" id="KW-0805">Transcription regulation</keyword>
<dbReference type="PANTHER" id="PTHR13044:SF14">
    <property type="entry name" value="CRYPTOCEPHAL, ISOFORM A"/>
    <property type="match status" value="1"/>
</dbReference>
<feature type="compositionally biased region" description="Low complexity" evidence="6">
    <location>
        <begin position="10"/>
        <end position="40"/>
    </location>
</feature>
<evidence type="ECO:0000313" key="9">
    <source>
        <dbReference type="Proteomes" id="UP000277580"/>
    </source>
</evidence>
<reference evidence="8 9" key="1">
    <citation type="journal article" date="2018" name="Nat. Ecol. Evol.">
        <title>Pezizomycetes genomes reveal the molecular basis of ectomycorrhizal truffle lifestyle.</title>
        <authorList>
            <person name="Murat C."/>
            <person name="Payen T."/>
            <person name="Noel B."/>
            <person name="Kuo A."/>
            <person name="Morin E."/>
            <person name="Chen J."/>
            <person name="Kohler A."/>
            <person name="Krizsan K."/>
            <person name="Balestrini R."/>
            <person name="Da Silva C."/>
            <person name="Montanini B."/>
            <person name="Hainaut M."/>
            <person name="Levati E."/>
            <person name="Barry K.W."/>
            <person name="Belfiori B."/>
            <person name="Cichocki N."/>
            <person name="Clum A."/>
            <person name="Dockter R.B."/>
            <person name="Fauchery L."/>
            <person name="Guy J."/>
            <person name="Iotti M."/>
            <person name="Le Tacon F."/>
            <person name="Lindquist E.A."/>
            <person name="Lipzen A."/>
            <person name="Malagnac F."/>
            <person name="Mello A."/>
            <person name="Molinier V."/>
            <person name="Miyauchi S."/>
            <person name="Poulain J."/>
            <person name="Riccioni C."/>
            <person name="Rubini A."/>
            <person name="Sitrit Y."/>
            <person name="Splivallo R."/>
            <person name="Traeger S."/>
            <person name="Wang M."/>
            <person name="Zifcakova L."/>
            <person name="Wipf D."/>
            <person name="Zambonelli A."/>
            <person name="Paolocci F."/>
            <person name="Nowrousian M."/>
            <person name="Ottonello S."/>
            <person name="Baldrian P."/>
            <person name="Spatafora J.W."/>
            <person name="Henrissat B."/>
            <person name="Nagy L.G."/>
            <person name="Aury J.M."/>
            <person name="Wincker P."/>
            <person name="Grigoriev I.V."/>
            <person name="Bonfante P."/>
            <person name="Martin F.M."/>
        </authorList>
    </citation>
    <scope>NUCLEOTIDE SEQUENCE [LARGE SCALE GENOMIC DNA]</scope>
    <source>
        <strain evidence="8 9">CCBAS932</strain>
    </source>
</reference>
<evidence type="ECO:0000256" key="1">
    <source>
        <dbReference type="ARBA" id="ARBA00004123"/>
    </source>
</evidence>
<evidence type="ECO:0000259" key="7">
    <source>
        <dbReference type="PROSITE" id="PS50217"/>
    </source>
</evidence>
<dbReference type="EMBL" id="ML119149">
    <property type="protein sequence ID" value="RPB09723.1"/>
    <property type="molecule type" value="Genomic_DNA"/>
</dbReference>
<feature type="domain" description="BZIP" evidence="7">
    <location>
        <begin position="68"/>
        <end position="127"/>
    </location>
</feature>
<dbReference type="InParanoid" id="A0A3N4KGQ2"/>
<dbReference type="GO" id="GO:0005634">
    <property type="term" value="C:nucleus"/>
    <property type="evidence" value="ECO:0007669"/>
    <property type="project" value="UniProtKB-SubCell"/>
</dbReference>
<accession>A0A3N4KGQ2</accession>
<dbReference type="Pfam" id="PF07716">
    <property type="entry name" value="bZIP_2"/>
    <property type="match status" value="1"/>
</dbReference>
<dbReference type="InterPro" id="IPR004827">
    <property type="entry name" value="bZIP"/>
</dbReference>
<dbReference type="STRING" id="1392247.A0A3N4KGQ2"/>
<dbReference type="OrthoDB" id="1939598at2759"/>
<evidence type="ECO:0000256" key="6">
    <source>
        <dbReference type="SAM" id="MobiDB-lite"/>
    </source>
</evidence>
<dbReference type="Proteomes" id="UP000277580">
    <property type="component" value="Unassembled WGS sequence"/>
</dbReference>
<sequence>MQPAIPLSVPTPAVAAAAPPNPHSAASNAGTPYTSTSSPTPSTPRPAKRKASSEPDSLEEASRLAADEDKRRRNTAASARFRVKKKQREQALERTAKEMTDKCSLLEQRINRLEMENRWLKGLIVEKNNAPGEDDPSVLFAAKYSSAAVTSTGECKDGVGTA</sequence>
<proteinExistence type="predicted"/>
<protein>
    <recommendedName>
        <fullName evidence="7">BZIP domain-containing protein</fullName>
    </recommendedName>
</protein>
<evidence type="ECO:0000256" key="2">
    <source>
        <dbReference type="ARBA" id="ARBA00023015"/>
    </source>
</evidence>
<organism evidence="8 9">
    <name type="scientific">Morchella conica CCBAS932</name>
    <dbReference type="NCBI Taxonomy" id="1392247"/>
    <lineage>
        <taxon>Eukaryota</taxon>
        <taxon>Fungi</taxon>
        <taxon>Dikarya</taxon>
        <taxon>Ascomycota</taxon>
        <taxon>Pezizomycotina</taxon>
        <taxon>Pezizomycetes</taxon>
        <taxon>Pezizales</taxon>
        <taxon>Morchellaceae</taxon>
        <taxon>Morchella</taxon>
    </lineage>
</organism>
<keyword evidence="5" id="KW-0539">Nucleus</keyword>
<dbReference type="PROSITE" id="PS00036">
    <property type="entry name" value="BZIP_BASIC"/>
    <property type="match status" value="1"/>
</dbReference>
<keyword evidence="3" id="KW-0238">DNA-binding</keyword>
<comment type="subcellular location">
    <subcellularLocation>
        <location evidence="1">Nucleus</location>
    </subcellularLocation>
</comment>
<dbReference type="GO" id="GO:0001228">
    <property type="term" value="F:DNA-binding transcription activator activity, RNA polymerase II-specific"/>
    <property type="evidence" value="ECO:0007669"/>
    <property type="project" value="TreeGrafter"/>
</dbReference>
<name>A0A3N4KGQ2_9PEZI</name>
<feature type="compositionally biased region" description="Basic and acidic residues" evidence="6">
    <location>
        <begin position="60"/>
        <end position="71"/>
    </location>
</feature>
<gene>
    <name evidence="8" type="ORF">P167DRAFT_538240</name>
</gene>
<dbReference type="CDD" id="cd14705">
    <property type="entry name" value="bZIP_Zip1"/>
    <property type="match status" value="1"/>
</dbReference>
<dbReference type="SUPFAM" id="SSF57959">
    <property type="entry name" value="Leucine zipper domain"/>
    <property type="match status" value="1"/>
</dbReference>
<evidence type="ECO:0000256" key="5">
    <source>
        <dbReference type="ARBA" id="ARBA00023242"/>
    </source>
</evidence>
<dbReference type="PANTHER" id="PTHR13044">
    <property type="entry name" value="ACTIVATING TRANSCRIPTION FACTOR ATF 4/5"/>
    <property type="match status" value="1"/>
</dbReference>
<feature type="region of interest" description="Disordered" evidence="6">
    <location>
        <begin position="1"/>
        <end position="96"/>
    </location>
</feature>
<dbReference type="AlphaFoldDB" id="A0A3N4KGQ2"/>